<dbReference type="InterPro" id="IPR013761">
    <property type="entry name" value="SAM/pointed_sf"/>
</dbReference>
<organism evidence="2 3">
    <name type="scientific">Cryomyces antarcticus</name>
    <dbReference type="NCBI Taxonomy" id="329879"/>
    <lineage>
        <taxon>Eukaryota</taxon>
        <taxon>Fungi</taxon>
        <taxon>Dikarya</taxon>
        <taxon>Ascomycota</taxon>
        <taxon>Pezizomycotina</taxon>
        <taxon>Dothideomycetes</taxon>
        <taxon>Dothideomycetes incertae sedis</taxon>
        <taxon>Cryomyces</taxon>
    </lineage>
</organism>
<accession>A0ABR0JUD3</accession>
<sequence length="95" mass="11015">MGDSTDPWDWTVEQVVHRFCKSRDLWEEGMPRAKLPESEQFEQNLIANDIDGPALLLDMDKETLKSEFDIKSIGQRSAIMWAVNKLRSISLKYQS</sequence>
<proteinExistence type="predicted"/>
<feature type="non-terminal residue" evidence="2">
    <location>
        <position position="95"/>
    </location>
</feature>
<reference evidence="2 3" key="1">
    <citation type="submission" date="2023-08" db="EMBL/GenBank/DDBJ databases">
        <title>Black Yeasts Isolated from many extreme environments.</title>
        <authorList>
            <person name="Coleine C."/>
            <person name="Stajich J.E."/>
            <person name="Selbmann L."/>
        </authorList>
    </citation>
    <scope>NUCLEOTIDE SEQUENCE [LARGE SCALE GENOMIC DNA]</scope>
    <source>
        <strain evidence="2 3">CCFEE 536</strain>
    </source>
</reference>
<dbReference type="InterPro" id="IPR001660">
    <property type="entry name" value="SAM"/>
</dbReference>
<name>A0ABR0JUD3_9PEZI</name>
<evidence type="ECO:0000259" key="1">
    <source>
        <dbReference type="Pfam" id="PF07647"/>
    </source>
</evidence>
<dbReference type="Pfam" id="PF07647">
    <property type="entry name" value="SAM_2"/>
    <property type="match status" value="1"/>
</dbReference>
<comment type="caution">
    <text evidence="2">The sequence shown here is derived from an EMBL/GenBank/DDBJ whole genome shotgun (WGS) entry which is preliminary data.</text>
</comment>
<dbReference type="Gene3D" id="1.10.150.50">
    <property type="entry name" value="Transcription Factor, Ets-1"/>
    <property type="match status" value="1"/>
</dbReference>
<evidence type="ECO:0000313" key="2">
    <source>
        <dbReference type="EMBL" id="KAK5069029.1"/>
    </source>
</evidence>
<protein>
    <recommendedName>
        <fullName evidence="1">SAM domain-containing protein</fullName>
    </recommendedName>
</protein>
<evidence type="ECO:0000313" key="3">
    <source>
        <dbReference type="Proteomes" id="UP001357485"/>
    </source>
</evidence>
<dbReference type="SUPFAM" id="SSF47769">
    <property type="entry name" value="SAM/Pointed domain"/>
    <property type="match status" value="1"/>
</dbReference>
<feature type="domain" description="SAM" evidence="1">
    <location>
        <begin position="39"/>
        <end position="87"/>
    </location>
</feature>
<gene>
    <name evidence="2" type="ORF">LTR16_009727</name>
</gene>
<dbReference type="EMBL" id="JAVRRA010027222">
    <property type="protein sequence ID" value="KAK5069029.1"/>
    <property type="molecule type" value="Genomic_DNA"/>
</dbReference>
<keyword evidence="3" id="KW-1185">Reference proteome</keyword>
<dbReference type="Proteomes" id="UP001357485">
    <property type="component" value="Unassembled WGS sequence"/>
</dbReference>